<evidence type="ECO:0000313" key="2">
    <source>
        <dbReference type="EMBL" id="GGI84981.1"/>
    </source>
</evidence>
<sequence>MSRMSLNKLARHYGIRIGVLIAVLLIILTLGPSIINYVPLASIPIKWLINALLLPLIIFMAIRLAGGFLSTRTGTLFKVLGSVLVSVIAPTVFAYLLLEGTLTTIPPLIHFNKLPGIFTAIFVIFVGAVLINYGRGFGEPVKSSLTYLGAAVVLYGVAGMGSIAYTPLGMPFLYASIGSALMGIVMLMSLHPALRPLVSDLPRIAKPIVALLFVVGFISMFAQIPQLKPYSGYLTMVSLILLAIIVVVIGYRLYSAFSRVAEKIAERIYEQHVRESPLLASSEDDVLVNAINEFIRRGRKEELIAYAAYALAHCDIDFTEVSTALRGLIDYEPPHYTGIWPWERRNVEGIAMKDAEARKQLVTELMKLITTCKVAKI</sequence>
<feature type="transmembrane region" description="Helical" evidence="1">
    <location>
        <begin position="116"/>
        <end position="133"/>
    </location>
</feature>
<comment type="caution">
    <text evidence="2">The sequence shown here is derived from an EMBL/GenBank/DDBJ whole genome shotgun (WGS) entry which is preliminary data.</text>
</comment>
<dbReference type="Proteomes" id="UP000657075">
    <property type="component" value="Unassembled WGS sequence"/>
</dbReference>
<reference evidence="2" key="1">
    <citation type="journal article" date="2014" name="Int. J. Syst. Evol. Microbiol.">
        <title>Complete genome sequence of Corynebacterium casei LMG S-19264T (=DSM 44701T), isolated from a smear-ripened cheese.</title>
        <authorList>
            <consortium name="US DOE Joint Genome Institute (JGI-PGF)"/>
            <person name="Walter F."/>
            <person name="Albersmeier A."/>
            <person name="Kalinowski J."/>
            <person name="Ruckert C."/>
        </authorList>
    </citation>
    <scope>NUCLEOTIDE SEQUENCE</scope>
    <source>
        <strain evidence="2">JCM 11219</strain>
    </source>
</reference>
<evidence type="ECO:0000313" key="3">
    <source>
        <dbReference type="Proteomes" id="UP000657075"/>
    </source>
</evidence>
<feature type="transmembrane region" description="Helical" evidence="1">
    <location>
        <begin position="145"/>
        <end position="166"/>
    </location>
</feature>
<feature type="transmembrane region" description="Helical" evidence="1">
    <location>
        <begin position="12"/>
        <end position="35"/>
    </location>
</feature>
<name>A0A830E5R7_9CREN</name>
<protein>
    <submittedName>
        <fullName evidence="2">Uncharacterized protein</fullName>
    </submittedName>
</protein>
<proteinExistence type="predicted"/>
<organism evidence="2 3">
    <name type="scientific">Vulcanisaeta souniana JCM 11219</name>
    <dbReference type="NCBI Taxonomy" id="1293586"/>
    <lineage>
        <taxon>Archaea</taxon>
        <taxon>Thermoproteota</taxon>
        <taxon>Thermoprotei</taxon>
        <taxon>Thermoproteales</taxon>
        <taxon>Thermoproteaceae</taxon>
        <taxon>Vulcanisaeta</taxon>
    </lineage>
</organism>
<keyword evidence="1" id="KW-1133">Transmembrane helix</keyword>
<keyword evidence="1" id="KW-0812">Transmembrane</keyword>
<feature type="transmembrane region" description="Helical" evidence="1">
    <location>
        <begin position="204"/>
        <end position="224"/>
    </location>
</feature>
<feature type="transmembrane region" description="Helical" evidence="1">
    <location>
        <begin position="172"/>
        <end position="192"/>
    </location>
</feature>
<keyword evidence="1" id="KW-0472">Membrane</keyword>
<accession>A0A830E5R7</accession>
<reference evidence="2" key="2">
    <citation type="submission" date="2020-09" db="EMBL/GenBank/DDBJ databases">
        <authorList>
            <person name="Sun Q."/>
            <person name="Ohkuma M."/>
        </authorList>
    </citation>
    <scope>NUCLEOTIDE SEQUENCE</scope>
    <source>
        <strain evidence="2">JCM 11219</strain>
    </source>
</reference>
<feature type="transmembrane region" description="Helical" evidence="1">
    <location>
        <begin position="76"/>
        <end position="96"/>
    </location>
</feature>
<dbReference type="AlphaFoldDB" id="A0A830E5R7"/>
<feature type="transmembrane region" description="Helical" evidence="1">
    <location>
        <begin position="230"/>
        <end position="254"/>
    </location>
</feature>
<gene>
    <name evidence="2" type="ORF">GCM10007112_22460</name>
</gene>
<feature type="transmembrane region" description="Helical" evidence="1">
    <location>
        <begin position="47"/>
        <end position="69"/>
    </location>
</feature>
<evidence type="ECO:0000256" key="1">
    <source>
        <dbReference type="SAM" id="Phobius"/>
    </source>
</evidence>
<dbReference type="EMBL" id="BMNM01000012">
    <property type="protein sequence ID" value="GGI84981.1"/>
    <property type="molecule type" value="Genomic_DNA"/>
</dbReference>